<feature type="transmembrane region" description="Helical" evidence="9">
    <location>
        <begin position="12"/>
        <end position="32"/>
    </location>
</feature>
<dbReference type="InterPro" id="IPR037294">
    <property type="entry name" value="ABC_BtuC-like"/>
</dbReference>
<evidence type="ECO:0000256" key="9">
    <source>
        <dbReference type="SAM" id="Phobius"/>
    </source>
</evidence>
<evidence type="ECO:0000256" key="2">
    <source>
        <dbReference type="ARBA" id="ARBA00008034"/>
    </source>
</evidence>
<keyword evidence="6 9" id="KW-1133">Transmembrane helix</keyword>
<keyword evidence="5 8" id="KW-0812">Transmembrane</keyword>
<feature type="transmembrane region" description="Helical" evidence="9">
    <location>
        <begin position="257"/>
        <end position="277"/>
    </location>
</feature>
<proteinExistence type="inferred from homology"/>
<feature type="transmembrane region" description="Helical" evidence="9">
    <location>
        <begin position="44"/>
        <end position="63"/>
    </location>
</feature>
<accession>A0ABX1VIR3</accession>
<evidence type="ECO:0000256" key="6">
    <source>
        <dbReference type="ARBA" id="ARBA00022989"/>
    </source>
</evidence>
<feature type="transmembrane region" description="Helical" evidence="9">
    <location>
        <begin position="69"/>
        <end position="88"/>
    </location>
</feature>
<evidence type="ECO:0000313" key="10">
    <source>
        <dbReference type="EMBL" id="NNJ27694.1"/>
    </source>
</evidence>
<feature type="transmembrane region" description="Helical" evidence="9">
    <location>
        <begin position="100"/>
        <end position="119"/>
    </location>
</feature>
<sequence>MGDFWTYNTRIVLAGATLLGVTGGVVGVFALLRKRALVADVVGHAALPGVAIAFLASLLLGGPGRDEPLLMLGAAVAGTLGAATLTLLGRFTQVKEDAAMAIVLGVFFGLGAALFRVVQNAQGGGAAGLNTLLFGKIALLVRTDVLLFAALAAAALAVCVLLRRELALLCFDPEFSASIGRPVLLLDLALSALIVSVAVTGMQSVGLILVVATLVTPAAAARFWTDRLGPMLWLSGTIGGLAAAAGVLISASGEKLAAGPLIVLCGSAAFGVSLLFGPRRGVVARTLRERSVRQAALKGGSSPAYGGSD</sequence>
<keyword evidence="7 9" id="KW-0472">Membrane</keyword>
<dbReference type="Proteomes" id="UP000609651">
    <property type="component" value="Unassembled WGS sequence"/>
</dbReference>
<keyword evidence="3 8" id="KW-0813">Transport</keyword>
<name>A0ABX1VIR3_9PLAN</name>
<dbReference type="InterPro" id="IPR001626">
    <property type="entry name" value="ABC_TroCD"/>
</dbReference>
<keyword evidence="4" id="KW-1003">Cell membrane</keyword>
<feature type="transmembrane region" description="Helical" evidence="9">
    <location>
        <begin position="205"/>
        <end position="224"/>
    </location>
</feature>
<evidence type="ECO:0000256" key="1">
    <source>
        <dbReference type="ARBA" id="ARBA00004651"/>
    </source>
</evidence>
<evidence type="ECO:0000256" key="7">
    <source>
        <dbReference type="ARBA" id="ARBA00023136"/>
    </source>
</evidence>
<dbReference type="PANTHER" id="PTHR30477:SF3">
    <property type="entry name" value="METAL TRANSPORT SYSTEM MEMBRANE PROTEIN CT_069-RELATED"/>
    <property type="match status" value="1"/>
</dbReference>
<comment type="similarity">
    <text evidence="2 8">Belongs to the ABC-3 integral membrane protein family.</text>
</comment>
<evidence type="ECO:0000256" key="4">
    <source>
        <dbReference type="ARBA" id="ARBA00022475"/>
    </source>
</evidence>
<gene>
    <name evidence="10" type="primary">mntB_2</name>
    <name evidence="10" type="ORF">LzC2_38020</name>
</gene>
<organism evidence="10 11">
    <name type="scientific">Alienimonas chondri</name>
    <dbReference type="NCBI Taxonomy" id="2681879"/>
    <lineage>
        <taxon>Bacteria</taxon>
        <taxon>Pseudomonadati</taxon>
        <taxon>Planctomycetota</taxon>
        <taxon>Planctomycetia</taxon>
        <taxon>Planctomycetales</taxon>
        <taxon>Planctomycetaceae</taxon>
        <taxon>Alienimonas</taxon>
    </lineage>
</organism>
<dbReference type="Gene3D" id="1.10.3470.10">
    <property type="entry name" value="ABC transporter involved in vitamin B12 uptake, BtuC"/>
    <property type="match status" value="1"/>
</dbReference>
<feature type="transmembrane region" description="Helical" evidence="9">
    <location>
        <begin position="139"/>
        <end position="162"/>
    </location>
</feature>
<reference evidence="10 11" key="1">
    <citation type="journal article" date="2020" name="Syst. Appl. Microbiol.">
        <title>Alienimonas chondri sp. nov., a novel planctomycete isolated from the biofilm of the red alga Chondrus crispus.</title>
        <authorList>
            <person name="Vitorino I."/>
            <person name="Albuquerque L."/>
            <person name="Wiegand S."/>
            <person name="Kallscheuer N."/>
            <person name="da Costa M.S."/>
            <person name="Lobo-da-Cunha A."/>
            <person name="Jogler C."/>
            <person name="Lage O.M."/>
        </authorList>
    </citation>
    <scope>NUCLEOTIDE SEQUENCE [LARGE SCALE GENOMIC DNA]</scope>
    <source>
        <strain evidence="10 11">LzC2</strain>
    </source>
</reference>
<dbReference type="Pfam" id="PF00950">
    <property type="entry name" value="ABC-3"/>
    <property type="match status" value="1"/>
</dbReference>
<evidence type="ECO:0000313" key="11">
    <source>
        <dbReference type="Proteomes" id="UP000609651"/>
    </source>
</evidence>
<dbReference type="SUPFAM" id="SSF81345">
    <property type="entry name" value="ABC transporter involved in vitamin B12 uptake, BtuC"/>
    <property type="match status" value="1"/>
</dbReference>
<protein>
    <submittedName>
        <fullName evidence="10">Manganese transport system membrane protein MntB</fullName>
    </submittedName>
</protein>
<evidence type="ECO:0000256" key="3">
    <source>
        <dbReference type="ARBA" id="ARBA00022448"/>
    </source>
</evidence>
<evidence type="ECO:0000256" key="8">
    <source>
        <dbReference type="RuleBase" id="RU003943"/>
    </source>
</evidence>
<dbReference type="EMBL" id="WTPX01000185">
    <property type="protein sequence ID" value="NNJ27694.1"/>
    <property type="molecule type" value="Genomic_DNA"/>
</dbReference>
<dbReference type="PANTHER" id="PTHR30477">
    <property type="entry name" value="ABC-TRANSPORTER METAL-BINDING PROTEIN"/>
    <property type="match status" value="1"/>
</dbReference>
<keyword evidence="11" id="KW-1185">Reference proteome</keyword>
<feature type="transmembrane region" description="Helical" evidence="9">
    <location>
        <begin position="231"/>
        <end position="251"/>
    </location>
</feature>
<comment type="caution">
    <text evidence="10">The sequence shown here is derived from an EMBL/GenBank/DDBJ whole genome shotgun (WGS) entry which is preliminary data.</text>
</comment>
<dbReference type="RefSeq" id="WP_171189599.1">
    <property type="nucleotide sequence ID" value="NZ_WTPX01000185.1"/>
</dbReference>
<feature type="transmembrane region" description="Helical" evidence="9">
    <location>
        <begin position="183"/>
        <end position="199"/>
    </location>
</feature>
<comment type="subcellular location">
    <subcellularLocation>
        <location evidence="1 8">Cell membrane</location>
        <topology evidence="1 8">Multi-pass membrane protein</topology>
    </subcellularLocation>
</comment>
<evidence type="ECO:0000256" key="5">
    <source>
        <dbReference type="ARBA" id="ARBA00022692"/>
    </source>
</evidence>